<accession>A0A6S7IZG2</accession>
<proteinExistence type="predicted"/>
<dbReference type="Proteomes" id="UP001152795">
    <property type="component" value="Unassembled WGS sequence"/>
</dbReference>
<organism evidence="1 2">
    <name type="scientific">Paramuricea clavata</name>
    <name type="common">Red gorgonian</name>
    <name type="synonym">Violescent sea-whip</name>
    <dbReference type="NCBI Taxonomy" id="317549"/>
    <lineage>
        <taxon>Eukaryota</taxon>
        <taxon>Metazoa</taxon>
        <taxon>Cnidaria</taxon>
        <taxon>Anthozoa</taxon>
        <taxon>Octocorallia</taxon>
        <taxon>Malacalcyonacea</taxon>
        <taxon>Plexauridae</taxon>
        <taxon>Paramuricea</taxon>
    </lineage>
</organism>
<reference evidence="1" key="1">
    <citation type="submission" date="2020-04" db="EMBL/GenBank/DDBJ databases">
        <authorList>
            <person name="Alioto T."/>
            <person name="Alioto T."/>
            <person name="Gomez Garrido J."/>
        </authorList>
    </citation>
    <scope>NUCLEOTIDE SEQUENCE</scope>
    <source>
        <strain evidence="1">A484AB</strain>
    </source>
</reference>
<evidence type="ECO:0000313" key="2">
    <source>
        <dbReference type="Proteomes" id="UP001152795"/>
    </source>
</evidence>
<name>A0A6S7IZG2_PARCT</name>
<dbReference type="EMBL" id="CACRXK020012154">
    <property type="protein sequence ID" value="CAB4022780.1"/>
    <property type="molecule type" value="Genomic_DNA"/>
</dbReference>
<protein>
    <submittedName>
        <fullName evidence="1">Uncharacterized protein</fullName>
    </submittedName>
</protein>
<keyword evidence="2" id="KW-1185">Reference proteome</keyword>
<evidence type="ECO:0000313" key="1">
    <source>
        <dbReference type="EMBL" id="CAB4022780.1"/>
    </source>
</evidence>
<gene>
    <name evidence="1" type="ORF">PACLA_8A046736</name>
</gene>
<sequence length="244" mass="26422">MARDIPFRRPLWLPQEIVIPPRLQTCDRVSRYCTDTYKAKRRAIGLKLNARIVHEKKTTSDLKKNDILVGDIVASTILVGGGAALGAAGGAALGGAAALGAEKGAEVGLVGGGPLGAGIGLVAGAVGGIFIFWVGKKMFKPKEEEHTIQIDRYTRKPAKTVGDPSPLNLRDQVTEREIEINAAINPIHALGEDAKQWYYLARLGRYCWIERGQVDDPAQHRLAAECAYDIATACHMNLGVFQWP</sequence>
<comment type="caution">
    <text evidence="1">The sequence shown here is derived from an EMBL/GenBank/DDBJ whole genome shotgun (WGS) entry which is preliminary data.</text>
</comment>
<dbReference type="AlphaFoldDB" id="A0A6S7IZG2"/>